<evidence type="ECO:0000313" key="2">
    <source>
        <dbReference type="EMBL" id="KAA1079404.1"/>
    </source>
</evidence>
<comment type="caution">
    <text evidence="2">The sequence shown here is derived from an EMBL/GenBank/DDBJ whole genome shotgun (WGS) entry which is preliminary data.</text>
</comment>
<reference evidence="2 3" key="1">
    <citation type="submission" date="2019-05" db="EMBL/GenBank/DDBJ databases">
        <title>Emergence of the Ug99 lineage of the wheat stem rust pathogen through somatic hybridization.</title>
        <authorList>
            <person name="Li F."/>
            <person name="Upadhyaya N.M."/>
            <person name="Sperschneider J."/>
            <person name="Matny O."/>
            <person name="Nguyen-Phuc H."/>
            <person name="Mago R."/>
            <person name="Raley C."/>
            <person name="Miller M.E."/>
            <person name="Silverstein K.A.T."/>
            <person name="Henningsen E."/>
            <person name="Hirsch C.D."/>
            <person name="Visser B."/>
            <person name="Pretorius Z.A."/>
            <person name="Steffenson B.J."/>
            <person name="Schwessinger B."/>
            <person name="Dodds P.N."/>
            <person name="Figueroa M."/>
        </authorList>
    </citation>
    <scope>NUCLEOTIDE SEQUENCE [LARGE SCALE GENOMIC DNA]</scope>
    <source>
        <strain evidence="2">21-0</strain>
    </source>
</reference>
<evidence type="ECO:0000313" key="3">
    <source>
        <dbReference type="Proteomes" id="UP000324748"/>
    </source>
</evidence>
<organism evidence="2 3">
    <name type="scientific">Puccinia graminis f. sp. tritici</name>
    <dbReference type="NCBI Taxonomy" id="56615"/>
    <lineage>
        <taxon>Eukaryota</taxon>
        <taxon>Fungi</taxon>
        <taxon>Dikarya</taxon>
        <taxon>Basidiomycota</taxon>
        <taxon>Pucciniomycotina</taxon>
        <taxon>Pucciniomycetes</taxon>
        <taxon>Pucciniales</taxon>
        <taxon>Pucciniaceae</taxon>
        <taxon>Puccinia</taxon>
    </lineage>
</organism>
<dbReference type="Proteomes" id="UP000324748">
    <property type="component" value="Unassembled WGS sequence"/>
</dbReference>
<proteinExistence type="predicted"/>
<dbReference type="AlphaFoldDB" id="A0A5B0MTI5"/>
<dbReference type="EMBL" id="VSWC01000132">
    <property type="protein sequence ID" value="KAA1079404.1"/>
    <property type="molecule type" value="Genomic_DNA"/>
</dbReference>
<keyword evidence="3" id="KW-1185">Reference proteome</keyword>
<feature type="compositionally biased region" description="Low complexity" evidence="1">
    <location>
        <begin position="44"/>
        <end position="66"/>
    </location>
</feature>
<sequence length="132" mass="15101">MFRKKLANFPRVVLAHSNTSNFSLQLGKPTAHFTKTKTIITLTQPRTHQTVKQQQQQKPTTSNPKQDYSRLTTTPNIHHHSQDTWLRSIPITSIAQPDYIAISNSRSPAFMFAGRDRSKTLDPSQYRPNSEL</sequence>
<feature type="region of interest" description="Disordered" evidence="1">
    <location>
        <begin position="43"/>
        <end position="76"/>
    </location>
</feature>
<accession>A0A5B0MTI5</accession>
<name>A0A5B0MTI5_PUCGR</name>
<gene>
    <name evidence="2" type="ORF">PGT21_010180</name>
</gene>
<protein>
    <submittedName>
        <fullName evidence="2">Uncharacterized protein</fullName>
    </submittedName>
</protein>
<evidence type="ECO:0000256" key="1">
    <source>
        <dbReference type="SAM" id="MobiDB-lite"/>
    </source>
</evidence>